<dbReference type="PANTHER" id="PTHR36175:SF1">
    <property type="entry name" value="CYANOPHYCINASE"/>
    <property type="match status" value="1"/>
</dbReference>
<dbReference type="CDD" id="cd03145">
    <property type="entry name" value="GAT1_cyanophycinase"/>
    <property type="match status" value="1"/>
</dbReference>
<evidence type="ECO:0000256" key="8">
    <source>
        <dbReference type="ARBA" id="ARBA00022825"/>
    </source>
</evidence>
<dbReference type="InterPro" id="IPR011811">
    <property type="entry name" value="Peptidase_S51_cyanophycinase"/>
</dbReference>
<evidence type="ECO:0000256" key="3">
    <source>
        <dbReference type="ARBA" id="ARBA00006534"/>
    </source>
</evidence>
<keyword evidence="8" id="KW-0720">Serine protease</keyword>
<evidence type="ECO:0000313" key="11">
    <source>
        <dbReference type="EMBL" id="TKD12203.1"/>
    </source>
</evidence>
<dbReference type="AlphaFoldDB" id="A0A4U1JIA2"/>
<feature type="active site" description="Charge relay system" evidence="9">
    <location>
        <position position="141"/>
    </location>
</feature>
<organism evidence="11 12">
    <name type="scientific">Polyangium fumosum</name>
    <dbReference type="NCBI Taxonomy" id="889272"/>
    <lineage>
        <taxon>Bacteria</taxon>
        <taxon>Pseudomonadati</taxon>
        <taxon>Myxococcota</taxon>
        <taxon>Polyangia</taxon>
        <taxon>Polyangiales</taxon>
        <taxon>Polyangiaceae</taxon>
        <taxon>Polyangium</taxon>
    </lineage>
</organism>
<sequence>MSPEPPAGLEHYVTGNDADADVTPAGPGLILMGGSTDVDAAFTWWKPRIAGGDVVVLRASGADGYNEYLQELSASDSVETMLVTSKELANSDYVKWRVEHAEGIFLAGGDQSDYVTFWRGTALASAIASVWQRGGIVGGTSAGCAVLGEFVFAAHEGSVYSDEALLDPYNVYMTMERDFFAFPPLAGFITDSHFVPRDRMGRLVGFLGRILTDGWAPKAKGIGVDEQTAVVIDAQGKGEVIGEGKVYLVVANEKPTSCEAGKPLVYSGLSYHRLAAGDTLQFPSGETSVPAEPLSAANGVTSPADPY</sequence>
<dbReference type="GO" id="GO:0008236">
    <property type="term" value="F:serine-type peptidase activity"/>
    <property type="evidence" value="ECO:0007669"/>
    <property type="project" value="UniProtKB-KW"/>
</dbReference>
<proteinExistence type="inferred from homology"/>
<dbReference type="InterPro" id="IPR029062">
    <property type="entry name" value="Class_I_gatase-like"/>
</dbReference>
<keyword evidence="6" id="KW-0645">Protease</keyword>
<dbReference type="GO" id="GO:0006508">
    <property type="term" value="P:proteolysis"/>
    <property type="evidence" value="ECO:0007669"/>
    <property type="project" value="UniProtKB-KW"/>
</dbReference>
<evidence type="ECO:0000256" key="10">
    <source>
        <dbReference type="SAM" id="MobiDB-lite"/>
    </source>
</evidence>
<dbReference type="Pfam" id="PF03575">
    <property type="entry name" value="Peptidase_S51"/>
    <property type="match status" value="1"/>
</dbReference>
<dbReference type="PIRSF" id="PIRSF032067">
    <property type="entry name" value="Cyanophycinase"/>
    <property type="match status" value="1"/>
</dbReference>
<comment type="catalytic activity">
    <reaction evidence="1">
        <text>[L-4-(L-arginin-2-N-yl)aspartate](n) + H2O = [L-4-(L-arginin-2-N-yl)aspartate](n-1) + L-4-(L-arginin-2-N-yl)aspartate</text>
        <dbReference type="Rhea" id="RHEA:12845"/>
        <dbReference type="Rhea" id="RHEA-COMP:13728"/>
        <dbReference type="Rhea" id="RHEA-COMP:13734"/>
        <dbReference type="ChEBI" id="CHEBI:15377"/>
        <dbReference type="ChEBI" id="CHEBI:137986"/>
        <dbReference type="ChEBI" id="CHEBI:137991"/>
        <dbReference type="EC" id="3.4.15.6"/>
    </reaction>
</comment>
<feature type="region of interest" description="Disordered" evidence="10">
    <location>
        <begin position="285"/>
        <end position="307"/>
    </location>
</feature>
<evidence type="ECO:0000256" key="4">
    <source>
        <dbReference type="ARBA" id="ARBA00013115"/>
    </source>
</evidence>
<dbReference type="EC" id="3.4.15.6" evidence="4"/>
<keyword evidence="12" id="KW-1185">Reference proteome</keyword>
<evidence type="ECO:0000256" key="7">
    <source>
        <dbReference type="ARBA" id="ARBA00022801"/>
    </source>
</evidence>
<gene>
    <name evidence="11" type="ORF">E8A74_06260</name>
</gene>
<comment type="similarity">
    <text evidence="3">Belongs to the peptidase S51 family.</text>
</comment>
<dbReference type="SUPFAM" id="SSF52317">
    <property type="entry name" value="Class I glutamine amidotransferase-like"/>
    <property type="match status" value="1"/>
</dbReference>
<evidence type="ECO:0000256" key="5">
    <source>
        <dbReference type="ARBA" id="ARBA00015719"/>
    </source>
</evidence>
<evidence type="ECO:0000256" key="9">
    <source>
        <dbReference type="PIRSR" id="PIRSR032067-1"/>
    </source>
</evidence>
<dbReference type="InterPro" id="IPR005320">
    <property type="entry name" value="Peptidase_S51"/>
</dbReference>
<evidence type="ECO:0000313" key="12">
    <source>
        <dbReference type="Proteomes" id="UP000309215"/>
    </source>
</evidence>
<feature type="active site" description="Charge relay system" evidence="9">
    <location>
        <position position="226"/>
    </location>
</feature>
<protein>
    <recommendedName>
        <fullName evidence="5">Cyanophycinase</fullName>
        <ecNumber evidence="4">3.4.15.6</ecNumber>
    </recommendedName>
</protein>
<feature type="active site" description="Charge relay system" evidence="9">
    <location>
        <position position="193"/>
    </location>
</feature>
<name>A0A4U1JIA2_9BACT</name>
<dbReference type="PANTHER" id="PTHR36175">
    <property type="entry name" value="CYANOPHYCINASE"/>
    <property type="match status" value="1"/>
</dbReference>
<dbReference type="Gene3D" id="3.40.50.880">
    <property type="match status" value="1"/>
</dbReference>
<comment type="caution">
    <text evidence="11">The sequence shown here is derived from an EMBL/GenBank/DDBJ whole genome shotgun (WGS) entry which is preliminary data.</text>
</comment>
<reference evidence="11 12" key="1">
    <citation type="submission" date="2019-04" db="EMBL/GenBank/DDBJ databases">
        <authorList>
            <person name="Li Y."/>
            <person name="Wang J."/>
        </authorList>
    </citation>
    <scope>NUCLEOTIDE SEQUENCE [LARGE SCALE GENOMIC DNA]</scope>
    <source>
        <strain evidence="11 12">DSM 14668</strain>
    </source>
</reference>
<evidence type="ECO:0000256" key="1">
    <source>
        <dbReference type="ARBA" id="ARBA00001092"/>
    </source>
</evidence>
<dbReference type="GO" id="GO:0008241">
    <property type="term" value="F:peptidyl-dipeptidase activity"/>
    <property type="evidence" value="ECO:0007669"/>
    <property type="project" value="UniProtKB-EC"/>
</dbReference>
<dbReference type="OrthoDB" id="9799980at2"/>
<dbReference type="Proteomes" id="UP000309215">
    <property type="component" value="Unassembled WGS sequence"/>
</dbReference>
<keyword evidence="7" id="KW-0378">Hydrolase</keyword>
<evidence type="ECO:0000256" key="6">
    <source>
        <dbReference type="ARBA" id="ARBA00022670"/>
    </source>
</evidence>
<accession>A0A4U1JIA2</accession>
<dbReference type="EMBL" id="SSMQ01000004">
    <property type="protein sequence ID" value="TKD12203.1"/>
    <property type="molecule type" value="Genomic_DNA"/>
</dbReference>
<comment type="function">
    <text evidence="2">Exopeptidase that catalyzes the hydrolytic cleavage of multi-L-arginyl-poly-L-aspartic acid (cyanophycin; a water-insoluble reserve polymer) into aspartate-arginine dipeptides.</text>
</comment>
<evidence type="ECO:0000256" key="2">
    <source>
        <dbReference type="ARBA" id="ARBA00002039"/>
    </source>
</evidence>